<evidence type="ECO:0000313" key="2">
    <source>
        <dbReference type="EMBL" id="KAJ7224531.1"/>
    </source>
</evidence>
<feature type="compositionally biased region" description="Pro residues" evidence="1">
    <location>
        <begin position="68"/>
        <end position="88"/>
    </location>
</feature>
<protein>
    <recommendedName>
        <fullName evidence="4">Chromo domain-containing protein</fullName>
    </recommendedName>
</protein>
<dbReference type="EMBL" id="JARJCW010000005">
    <property type="protein sequence ID" value="KAJ7224531.1"/>
    <property type="molecule type" value="Genomic_DNA"/>
</dbReference>
<dbReference type="Gene3D" id="2.30.30.140">
    <property type="match status" value="1"/>
</dbReference>
<keyword evidence="3" id="KW-1185">Reference proteome</keyword>
<evidence type="ECO:0008006" key="4">
    <source>
        <dbReference type="Google" id="ProtNLM"/>
    </source>
</evidence>
<gene>
    <name evidence="2" type="ORF">GGX14DRAFT_557394</name>
</gene>
<comment type="caution">
    <text evidence="2">The sequence shown here is derived from an EMBL/GenBank/DDBJ whole genome shotgun (WGS) entry which is preliminary data.</text>
</comment>
<evidence type="ECO:0000256" key="1">
    <source>
        <dbReference type="SAM" id="MobiDB-lite"/>
    </source>
</evidence>
<sequence>MGQPDGLRYFMRYQGRKTTWDKWVPVSRPLKDNKASRLLQVVPVTTVQRDDKTFPTLPHAAHALPLPAAPLPSPAAAPWPPRKTPPAARPRWRPLGPSGSTPVVGSALPAPKRSPCPCPCPRTPLHGSMDPIQCRPNTAHRDATLAIATHAMHPTSRTQSPTARHVTHAQEHPWRTLQVHSGALLPVTRLPLALLHAVRLCPAAARACHACVCACPPCTPHAPRGVRFLTRHSPRHSRCTLFGARCSTRCTCTQHSAVLLPTAARVAHRKRAPRRTHTGAPCMLAAYVYAHRRTLHARWGALRYYPLLHAPHTAGIRMRPAAAHACRQVPQPYTRTAQGNAVRAHAHRARRMHGGACPTLLPAARLAACSTPRRCARMQALRHTPYMHAGLCHARASPSSYVAHMAGRALRCYPPPTLYSRARRPCYAAPYACTPPHTAHLRPATARACRRCGARRTCTQGCAARAHAGHKAVFASNIWATAHGMLRATYGPSIYGIIWSFLN</sequence>
<accession>A0AAD6YNG6</accession>
<name>A0AAD6YNG6_9AGAR</name>
<reference evidence="2" key="1">
    <citation type="submission" date="2023-03" db="EMBL/GenBank/DDBJ databases">
        <title>Massive genome expansion in bonnet fungi (Mycena s.s.) driven by repeated elements and novel gene families across ecological guilds.</title>
        <authorList>
            <consortium name="Lawrence Berkeley National Laboratory"/>
            <person name="Harder C.B."/>
            <person name="Miyauchi S."/>
            <person name="Viragh M."/>
            <person name="Kuo A."/>
            <person name="Thoen E."/>
            <person name="Andreopoulos B."/>
            <person name="Lu D."/>
            <person name="Skrede I."/>
            <person name="Drula E."/>
            <person name="Henrissat B."/>
            <person name="Morin E."/>
            <person name="Kohler A."/>
            <person name="Barry K."/>
            <person name="LaButti K."/>
            <person name="Morin E."/>
            <person name="Salamov A."/>
            <person name="Lipzen A."/>
            <person name="Mereny Z."/>
            <person name="Hegedus B."/>
            <person name="Baldrian P."/>
            <person name="Stursova M."/>
            <person name="Weitz H."/>
            <person name="Taylor A."/>
            <person name="Grigoriev I.V."/>
            <person name="Nagy L.G."/>
            <person name="Martin F."/>
            <person name="Kauserud H."/>
        </authorList>
    </citation>
    <scope>NUCLEOTIDE SEQUENCE</scope>
    <source>
        <strain evidence="2">9144</strain>
    </source>
</reference>
<dbReference type="AlphaFoldDB" id="A0AAD6YNG6"/>
<dbReference type="Proteomes" id="UP001219525">
    <property type="component" value="Unassembled WGS sequence"/>
</dbReference>
<feature type="region of interest" description="Disordered" evidence="1">
    <location>
        <begin position="68"/>
        <end position="108"/>
    </location>
</feature>
<organism evidence="2 3">
    <name type="scientific">Mycena pura</name>
    <dbReference type="NCBI Taxonomy" id="153505"/>
    <lineage>
        <taxon>Eukaryota</taxon>
        <taxon>Fungi</taxon>
        <taxon>Dikarya</taxon>
        <taxon>Basidiomycota</taxon>
        <taxon>Agaricomycotina</taxon>
        <taxon>Agaricomycetes</taxon>
        <taxon>Agaricomycetidae</taxon>
        <taxon>Agaricales</taxon>
        <taxon>Marasmiineae</taxon>
        <taxon>Mycenaceae</taxon>
        <taxon>Mycena</taxon>
    </lineage>
</organism>
<proteinExistence type="predicted"/>
<evidence type="ECO:0000313" key="3">
    <source>
        <dbReference type="Proteomes" id="UP001219525"/>
    </source>
</evidence>